<evidence type="ECO:0000259" key="2">
    <source>
        <dbReference type="PROSITE" id="PS51819"/>
    </source>
</evidence>
<dbReference type="InterPro" id="IPR051332">
    <property type="entry name" value="Fosfomycin_Res_Enzymes"/>
</dbReference>
<proteinExistence type="predicted"/>
<dbReference type="AlphaFoldDB" id="A0A382DVI9"/>
<dbReference type="GO" id="GO:0046872">
    <property type="term" value="F:metal ion binding"/>
    <property type="evidence" value="ECO:0007669"/>
    <property type="project" value="UniProtKB-KW"/>
</dbReference>
<name>A0A382DVI9_9ZZZZ</name>
<sequence length="142" mass="16512">MGWFFVSGMMGRFNLTMKKNPFQHIDLRVNNLEEAWAFYSKILPIIGFEKTWPNKRGFSAHGTLPDQAWIVFMEDKGHQANTNRISFWAESRKRVDEIGELLEDAGARNVSGPRECPEYSPTYYAVFFEDPFGNCLEVCYRV</sequence>
<dbReference type="PANTHER" id="PTHR36113:SF6">
    <property type="entry name" value="FOSFOMYCIN RESISTANCE PROTEIN FOSX"/>
    <property type="match status" value="1"/>
</dbReference>
<dbReference type="InterPro" id="IPR037523">
    <property type="entry name" value="VOC_core"/>
</dbReference>
<evidence type="ECO:0000256" key="1">
    <source>
        <dbReference type="ARBA" id="ARBA00022723"/>
    </source>
</evidence>
<dbReference type="PANTHER" id="PTHR36113">
    <property type="entry name" value="LYASE, PUTATIVE-RELATED-RELATED"/>
    <property type="match status" value="1"/>
</dbReference>
<dbReference type="Gene3D" id="3.10.180.10">
    <property type="entry name" value="2,3-Dihydroxybiphenyl 1,2-Dioxygenase, domain 1"/>
    <property type="match status" value="1"/>
</dbReference>
<dbReference type="SUPFAM" id="SSF54593">
    <property type="entry name" value="Glyoxalase/Bleomycin resistance protein/Dihydroxybiphenyl dioxygenase"/>
    <property type="match status" value="1"/>
</dbReference>
<evidence type="ECO:0000313" key="3">
    <source>
        <dbReference type="EMBL" id="SVB41683.1"/>
    </source>
</evidence>
<dbReference type="Pfam" id="PF00903">
    <property type="entry name" value="Glyoxalase"/>
    <property type="match status" value="1"/>
</dbReference>
<feature type="domain" description="VOC" evidence="2">
    <location>
        <begin position="21"/>
        <end position="141"/>
    </location>
</feature>
<protein>
    <recommendedName>
        <fullName evidence="2">VOC domain-containing protein</fullName>
    </recommendedName>
</protein>
<accession>A0A382DVI9</accession>
<gene>
    <name evidence="3" type="ORF">METZ01_LOCUS194537</name>
</gene>
<reference evidence="3" key="1">
    <citation type="submission" date="2018-05" db="EMBL/GenBank/DDBJ databases">
        <authorList>
            <person name="Lanie J.A."/>
            <person name="Ng W.-L."/>
            <person name="Kazmierczak K.M."/>
            <person name="Andrzejewski T.M."/>
            <person name="Davidsen T.M."/>
            <person name="Wayne K.J."/>
            <person name="Tettelin H."/>
            <person name="Glass J.I."/>
            <person name="Rusch D."/>
            <person name="Podicherti R."/>
            <person name="Tsui H.-C.T."/>
            <person name="Winkler M.E."/>
        </authorList>
    </citation>
    <scope>NUCLEOTIDE SEQUENCE</scope>
</reference>
<organism evidence="3">
    <name type="scientific">marine metagenome</name>
    <dbReference type="NCBI Taxonomy" id="408172"/>
    <lineage>
        <taxon>unclassified sequences</taxon>
        <taxon>metagenomes</taxon>
        <taxon>ecological metagenomes</taxon>
    </lineage>
</organism>
<dbReference type="PROSITE" id="PS51819">
    <property type="entry name" value="VOC"/>
    <property type="match status" value="1"/>
</dbReference>
<keyword evidence="1" id="KW-0479">Metal-binding</keyword>
<dbReference type="InterPro" id="IPR004360">
    <property type="entry name" value="Glyas_Fos-R_dOase_dom"/>
</dbReference>
<dbReference type="EMBL" id="UINC01041009">
    <property type="protein sequence ID" value="SVB41683.1"/>
    <property type="molecule type" value="Genomic_DNA"/>
</dbReference>
<dbReference type="InterPro" id="IPR029068">
    <property type="entry name" value="Glyas_Bleomycin-R_OHBP_Dase"/>
</dbReference>